<sequence>MKVWHKVATLGARCCRTIKMLFGQCFGTGRRQSVSYIEKKCEDAFPADIKISPRQLEEAIPSSPKESKHNPPQEKEKPVFAIDLSEDTTPAYSLRNPNPPPFPLDTEPFPPYIDPPFRFPLHNDPPPPPPSTAPPNRPLPPLPPTYAIYEPPQVAHPPFPCDAIDLALQDSKAGSGVDGYSTGYKPLVRIDAEQEQEQYLKAIKYGDQLKRGLDMLAQFREDWVEDIRANGEGGGK</sequence>
<feature type="compositionally biased region" description="Basic and acidic residues" evidence="1">
    <location>
        <begin position="65"/>
        <end position="78"/>
    </location>
</feature>
<name>A0A6A5X0R7_9PLEO</name>
<feature type="non-terminal residue" evidence="2">
    <location>
        <position position="236"/>
    </location>
</feature>
<protein>
    <submittedName>
        <fullName evidence="2">Uncharacterized protein</fullName>
    </submittedName>
</protein>
<evidence type="ECO:0000313" key="2">
    <source>
        <dbReference type="EMBL" id="KAF2007238.1"/>
    </source>
</evidence>
<accession>A0A6A5X0R7</accession>
<gene>
    <name evidence="2" type="ORF">P154DRAFT_558544</name>
</gene>
<evidence type="ECO:0000256" key="1">
    <source>
        <dbReference type="SAM" id="MobiDB-lite"/>
    </source>
</evidence>
<dbReference type="EMBL" id="ML977557">
    <property type="protein sequence ID" value="KAF2007238.1"/>
    <property type="molecule type" value="Genomic_DNA"/>
</dbReference>
<feature type="region of interest" description="Disordered" evidence="1">
    <location>
        <begin position="114"/>
        <end position="142"/>
    </location>
</feature>
<organism evidence="2 3">
    <name type="scientific">Amniculicola lignicola CBS 123094</name>
    <dbReference type="NCBI Taxonomy" id="1392246"/>
    <lineage>
        <taxon>Eukaryota</taxon>
        <taxon>Fungi</taxon>
        <taxon>Dikarya</taxon>
        <taxon>Ascomycota</taxon>
        <taxon>Pezizomycotina</taxon>
        <taxon>Dothideomycetes</taxon>
        <taxon>Pleosporomycetidae</taxon>
        <taxon>Pleosporales</taxon>
        <taxon>Amniculicolaceae</taxon>
        <taxon>Amniculicola</taxon>
    </lineage>
</organism>
<proteinExistence type="predicted"/>
<dbReference type="Proteomes" id="UP000799779">
    <property type="component" value="Unassembled WGS sequence"/>
</dbReference>
<reference evidence="2" key="1">
    <citation type="journal article" date="2020" name="Stud. Mycol.">
        <title>101 Dothideomycetes genomes: a test case for predicting lifestyles and emergence of pathogens.</title>
        <authorList>
            <person name="Haridas S."/>
            <person name="Albert R."/>
            <person name="Binder M."/>
            <person name="Bloem J."/>
            <person name="Labutti K."/>
            <person name="Salamov A."/>
            <person name="Andreopoulos B."/>
            <person name="Baker S."/>
            <person name="Barry K."/>
            <person name="Bills G."/>
            <person name="Bluhm B."/>
            <person name="Cannon C."/>
            <person name="Castanera R."/>
            <person name="Culley D."/>
            <person name="Daum C."/>
            <person name="Ezra D."/>
            <person name="Gonzalez J."/>
            <person name="Henrissat B."/>
            <person name="Kuo A."/>
            <person name="Liang C."/>
            <person name="Lipzen A."/>
            <person name="Lutzoni F."/>
            <person name="Magnuson J."/>
            <person name="Mondo S."/>
            <person name="Nolan M."/>
            <person name="Ohm R."/>
            <person name="Pangilinan J."/>
            <person name="Park H.-J."/>
            <person name="Ramirez L."/>
            <person name="Alfaro M."/>
            <person name="Sun H."/>
            <person name="Tritt A."/>
            <person name="Yoshinaga Y."/>
            <person name="Zwiers L.-H."/>
            <person name="Turgeon B."/>
            <person name="Goodwin S."/>
            <person name="Spatafora J."/>
            <person name="Crous P."/>
            <person name="Grigoriev I."/>
        </authorList>
    </citation>
    <scope>NUCLEOTIDE SEQUENCE</scope>
    <source>
        <strain evidence="2">CBS 123094</strain>
    </source>
</reference>
<feature type="region of interest" description="Disordered" evidence="1">
    <location>
        <begin position="57"/>
        <end position="79"/>
    </location>
</feature>
<evidence type="ECO:0000313" key="3">
    <source>
        <dbReference type="Proteomes" id="UP000799779"/>
    </source>
</evidence>
<dbReference type="AlphaFoldDB" id="A0A6A5X0R7"/>
<keyword evidence="3" id="KW-1185">Reference proteome</keyword>